<evidence type="ECO:0000256" key="2">
    <source>
        <dbReference type="ARBA" id="ARBA00023015"/>
    </source>
</evidence>
<organism evidence="8 9">
    <name type="scientific">Lolium multiflorum</name>
    <name type="common">Italian ryegrass</name>
    <name type="synonym">Lolium perenne subsp. multiflorum</name>
    <dbReference type="NCBI Taxonomy" id="4521"/>
    <lineage>
        <taxon>Eukaryota</taxon>
        <taxon>Viridiplantae</taxon>
        <taxon>Streptophyta</taxon>
        <taxon>Embryophyta</taxon>
        <taxon>Tracheophyta</taxon>
        <taxon>Spermatophyta</taxon>
        <taxon>Magnoliopsida</taxon>
        <taxon>Liliopsida</taxon>
        <taxon>Poales</taxon>
        <taxon>Poaceae</taxon>
        <taxon>BOP clade</taxon>
        <taxon>Pooideae</taxon>
        <taxon>Poodae</taxon>
        <taxon>Poeae</taxon>
        <taxon>Poeae Chloroplast Group 2 (Poeae type)</taxon>
        <taxon>Loliodinae</taxon>
        <taxon>Loliinae</taxon>
        <taxon>Lolium</taxon>
    </lineage>
</organism>
<dbReference type="EMBL" id="JAUUTY010000007">
    <property type="protein sequence ID" value="KAK1610206.1"/>
    <property type="molecule type" value="Genomic_DNA"/>
</dbReference>
<evidence type="ECO:0000313" key="8">
    <source>
        <dbReference type="EMBL" id="KAK1610206.1"/>
    </source>
</evidence>
<dbReference type="InterPro" id="IPR036955">
    <property type="entry name" value="AP2/ERF_dom_sf"/>
</dbReference>
<evidence type="ECO:0000256" key="3">
    <source>
        <dbReference type="ARBA" id="ARBA00023125"/>
    </source>
</evidence>
<keyword evidence="2" id="KW-0805">Transcription regulation</keyword>
<dbReference type="SMART" id="SM00380">
    <property type="entry name" value="AP2"/>
    <property type="match status" value="2"/>
</dbReference>
<evidence type="ECO:0000313" key="9">
    <source>
        <dbReference type="Proteomes" id="UP001231189"/>
    </source>
</evidence>
<dbReference type="SUPFAM" id="SSF54171">
    <property type="entry name" value="DNA-binding domain"/>
    <property type="match status" value="2"/>
</dbReference>
<comment type="caution">
    <text evidence="8">The sequence shown here is derived from an EMBL/GenBank/DDBJ whole genome shotgun (WGS) entry which is preliminary data.</text>
</comment>
<comment type="subcellular location">
    <subcellularLocation>
        <location evidence="1">Nucleus</location>
    </subcellularLocation>
</comment>
<dbReference type="GO" id="GO:0005634">
    <property type="term" value="C:nucleus"/>
    <property type="evidence" value="ECO:0007669"/>
    <property type="project" value="UniProtKB-SubCell"/>
</dbReference>
<dbReference type="Proteomes" id="UP001231189">
    <property type="component" value="Unassembled WGS sequence"/>
</dbReference>
<reference evidence="8" key="1">
    <citation type="submission" date="2023-07" db="EMBL/GenBank/DDBJ databases">
        <title>A chromosome-level genome assembly of Lolium multiflorum.</title>
        <authorList>
            <person name="Chen Y."/>
            <person name="Copetti D."/>
            <person name="Kolliker R."/>
            <person name="Studer B."/>
        </authorList>
    </citation>
    <scope>NUCLEOTIDE SEQUENCE</scope>
    <source>
        <strain evidence="8">02402/16</strain>
        <tissue evidence="8">Leaf</tissue>
    </source>
</reference>
<accession>A0AAD8VLZ0</accession>
<dbReference type="AlphaFoldDB" id="A0AAD8VLZ0"/>
<feature type="domain" description="AP2/ERF" evidence="7">
    <location>
        <begin position="106"/>
        <end position="163"/>
    </location>
</feature>
<evidence type="ECO:0000256" key="6">
    <source>
        <dbReference type="SAM" id="MobiDB-lite"/>
    </source>
</evidence>
<keyword evidence="4" id="KW-0804">Transcription</keyword>
<keyword evidence="9" id="KW-1185">Reference proteome</keyword>
<dbReference type="PANTHER" id="PTHR31677:SF75">
    <property type="entry name" value="ETHYLENE-RESPONSIVE TRANSCRIPTION FACTOR ERF084"/>
    <property type="match status" value="1"/>
</dbReference>
<dbReference type="Gene3D" id="3.30.730.10">
    <property type="entry name" value="AP2/ERF domain"/>
    <property type="match status" value="2"/>
</dbReference>
<name>A0AAD8VLZ0_LOLMU</name>
<gene>
    <name evidence="8" type="ORF">QYE76_033879</name>
</gene>
<dbReference type="InterPro" id="IPR016177">
    <property type="entry name" value="DNA-bd_dom_sf"/>
</dbReference>
<feature type="region of interest" description="Disordered" evidence="6">
    <location>
        <begin position="23"/>
        <end position="48"/>
    </location>
</feature>
<dbReference type="PRINTS" id="PR00367">
    <property type="entry name" value="ETHRSPELEMNT"/>
</dbReference>
<evidence type="ECO:0000259" key="7">
    <source>
        <dbReference type="PROSITE" id="PS51032"/>
    </source>
</evidence>
<evidence type="ECO:0000256" key="4">
    <source>
        <dbReference type="ARBA" id="ARBA00023163"/>
    </source>
</evidence>
<dbReference type="GO" id="GO:0003700">
    <property type="term" value="F:DNA-binding transcription factor activity"/>
    <property type="evidence" value="ECO:0007669"/>
    <property type="project" value="InterPro"/>
</dbReference>
<dbReference type="InterPro" id="IPR001471">
    <property type="entry name" value="AP2/ERF_dom"/>
</dbReference>
<dbReference type="PROSITE" id="PS51032">
    <property type="entry name" value="AP2_ERF"/>
    <property type="match status" value="2"/>
</dbReference>
<sequence length="231" mass="25129">MVVMAQSIQEQVLGAGMSELSKEHGKAVRSGRVKKATQTQIRGVRPKPSGRYGAQIWVPSRGGHVWLGTFETAEDAAKAYDAAAIELQVTGRAVEKTASRSDAWTEFRGVHRTLSGRYGAKIRHCRGKAPTWLGTFDVPEEAARAYDAAAVKLHGARAVTNFKQPSEDEDATAETMVVKKDESSMDLVNAFLEMPVLDFLLQNFPSGAKGDDLLNDLPPAERQLVEGFLSS</sequence>
<dbReference type="Pfam" id="PF00847">
    <property type="entry name" value="AP2"/>
    <property type="match status" value="1"/>
</dbReference>
<evidence type="ECO:0000256" key="1">
    <source>
        <dbReference type="ARBA" id="ARBA00004123"/>
    </source>
</evidence>
<feature type="domain" description="AP2/ERF" evidence="7">
    <location>
        <begin position="40"/>
        <end position="97"/>
    </location>
</feature>
<evidence type="ECO:0000256" key="5">
    <source>
        <dbReference type="ARBA" id="ARBA00023242"/>
    </source>
</evidence>
<protein>
    <recommendedName>
        <fullName evidence="7">AP2/ERF domain-containing protein</fullName>
    </recommendedName>
</protein>
<keyword evidence="3" id="KW-0238">DNA-binding</keyword>
<proteinExistence type="predicted"/>
<keyword evidence="5" id="KW-0539">Nucleus</keyword>
<dbReference type="PANTHER" id="PTHR31677">
    <property type="entry name" value="AP2 DOMAIN CLASS TRANSCRIPTION FACTOR"/>
    <property type="match status" value="1"/>
</dbReference>
<dbReference type="GO" id="GO:0003677">
    <property type="term" value="F:DNA binding"/>
    <property type="evidence" value="ECO:0007669"/>
    <property type="project" value="UniProtKB-KW"/>
</dbReference>
<dbReference type="CDD" id="cd00018">
    <property type="entry name" value="AP2"/>
    <property type="match status" value="1"/>
</dbReference>